<dbReference type="RefSeq" id="WP_147092244.1">
    <property type="nucleotide sequence ID" value="NZ_BJVC01000001.1"/>
</dbReference>
<dbReference type="Pfam" id="PF07730">
    <property type="entry name" value="HisKA_3"/>
    <property type="match status" value="1"/>
</dbReference>
<feature type="transmembrane region" description="Helical" evidence="4">
    <location>
        <begin position="38"/>
        <end position="57"/>
    </location>
</feature>
<evidence type="ECO:0000256" key="4">
    <source>
        <dbReference type="SAM" id="Phobius"/>
    </source>
</evidence>
<dbReference type="SUPFAM" id="SSF55874">
    <property type="entry name" value="ATPase domain of HSP90 chaperone/DNA topoisomerase II/histidine kinase"/>
    <property type="match status" value="1"/>
</dbReference>
<proteinExistence type="predicted"/>
<keyword evidence="4" id="KW-0472">Membrane</keyword>
<dbReference type="PANTHER" id="PTHR24421">
    <property type="entry name" value="NITRATE/NITRITE SENSOR PROTEIN NARX-RELATED"/>
    <property type="match status" value="1"/>
</dbReference>
<evidence type="ECO:0000256" key="3">
    <source>
        <dbReference type="ARBA" id="ARBA00023012"/>
    </source>
</evidence>
<evidence type="ECO:0000256" key="2">
    <source>
        <dbReference type="ARBA" id="ARBA00022777"/>
    </source>
</evidence>
<feature type="domain" description="Histidine kinase/HSP90-like ATPase" evidence="5">
    <location>
        <begin position="277"/>
        <end position="360"/>
    </location>
</feature>
<dbReference type="InterPro" id="IPR050482">
    <property type="entry name" value="Sensor_HK_TwoCompSys"/>
</dbReference>
<evidence type="ECO:0000313" key="7">
    <source>
        <dbReference type="EMBL" id="GEL01261.1"/>
    </source>
</evidence>
<sequence length="364" mass="39134">MRSEAHPGSPQTATRWRLLSGVYLPLFPLPWLRYGTSLPAVAAWLAGSAILLALPFLPDRFRPSLRGQAIATAAIGLALIPFRGYWGIFFIFAAATCGVIGTLRSALILLIVTLGLYSAVALGPARSPYDIPVTLIVAIGTFLGTRLQLALFAKNARLADAQDQIRHLTVAAERERIARDLHDTLGQTLTLIVLRSDLALRRDKDATAALRDDLETIARTARHALSETRQTVSSMRIATLGQELSEAVTALQTSGVSCRIAGDPGHIPAHREGVFAAILREGVTNVIRHARAESCTIAFGSSSAGETTLEIRDQGPEEIQQSISFHEGNGISGMRARITELGGSLTITRHAHGTTLRITLGDFL</sequence>
<reference evidence="7 8" key="1">
    <citation type="submission" date="2019-07" db="EMBL/GenBank/DDBJ databases">
        <title>Whole genome shotgun sequence of Swaminathania salitolerans NBRC 104436.</title>
        <authorList>
            <person name="Hosoyama A."/>
            <person name="Uohara A."/>
            <person name="Ohji S."/>
            <person name="Ichikawa N."/>
        </authorList>
    </citation>
    <scope>NUCLEOTIDE SEQUENCE [LARGE SCALE GENOMIC DNA]</scope>
    <source>
        <strain evidence="7 8">NBRC 104436</strain>
    </source>
</reference>
<feature type="transmembrane region" description="Helical" evidence="4">
    <location>
        <begin position="106"/>
        <end position="125"/>
    </location>
</feature>
<dbReference type="Gene3D" id="3.30.565.10">
    <property type="entry name" value="Histidine kinase-like ATPase, C-terminal domain"/>
    <property type="match status" value="1"/>
</dbReference>
<dbReference type="CDD" id="cd16917">
    <property type="entry name" value="HATPase_UhpB-NarQ-NarX-like"/>
    <property type="match status" value="1"/>
</dbReference>
<dbReference type="InterPro" id="IPR036890">
    <property type="entry name" value="HATPase_C_sf"/>
</dbReference>
<keyword evidence="4" id="KW-1133">Transmembrane helix</keyword>
<keyword evidence="2 7" id="KW-0418">Kinase</keyword>
<protein>
    <submittedName>
        <fullName evidence="7">Histidine kinase</fullName>
    </submittedName>
</protein>
<organism evidence="7 8">
    <name type="scientific">Swaminathania salitolerans</name>
    <dbReference type="NCBI Taxonomy" id="182838"/>
    <lineage>
        <taxon>Bacteria</taxon>
        <taxon>Pseudomonadati</taxon>
        <taxon>Pseudomonadota</taxon>
        <taxon>Alphaproteobacteria</taxon>
        <taxon>Acetobacterales</taxon>
        <taxon>Acetobacteraceae</taxon>
        <taxon>Swaminathania</taxon>
    </lineage>
</organism>
<dbReference type="Pfam" id="PF02518">
    <property type="entry name" value="HATPase_c"/>
    <property type="match status" value="1"/>
</dbReference>
<dbReference type="GO" id="GO:0016020">
    <property type="term" value="C:membrane"/>
    <property type="evidence" value="ECO:0007669"/>
    <property type="project" value="InterPro"/>
</dbReference>
<dbReference type="PANTHER" id="PTHR24421:SF63">
    <property type="entry name" value="SENSOR HISTIDINE KINASE DESK"/>
    <property type="match status" value="1"/>
</dbReference>
<feature type="transmembrane region" description="Helical" evidence="4">
    <location>
        <begin position="69"/>
        <end position="94"/>
    </location>
</feature>
<dbReference type="AlphaFoldDB" id="A0A511BLQ7"/>
<dbReference type="InterPro" id="IPR011712">
    <property type="entry name" value="Sig_transdc_His_kin_sub3_dim/P"/>
</dbReference>
<keyword evidence="3" id="KW-0902">Two-component regulatory system</keyword>
<evidence type="ECO:0000256" key="1">
    <source>
        <dbReference type="ARBA" id="ARBA00022679"/>
    </source>
</evidence>
<comment type="caution">
    <text evidence="7">The sequence shown here is derived from an EMBL/GenBank/DDBJ whole genome shotgun (WGS) entry which is preliminary data.</text>
</comment>
<accession>A0A511BLQ7</accession>
<evidence type="ECO:0000259" key="5">
    <source>
        <dbReference type="Pfam" id="PF02518"/>
    </source>
</evidence>
<dbReference type="OrthoDB" id="9778496at2"/>
<keyword evidence="1" id="KW-0808">Transferase</keyword>
<feature type="domain" description="Signal transduction histidine kinase subgroup 3 dimerisation and phosphoacceptor" evidence="6">
    <location>
        <begin position="173"/>
        <end position="237"/>
    </location>
</feature>
<keyword evidence="4" id="KW-0812">Transmembrane</keyword>
<evidence type="ECO:0000313" key="8">
    <source>
        <dbReference type="Proteomes" id="UP000321405"/>
    </source>
</evidence>
<keyword evidence="8" id="KW-1185">Reference proteome</keyword>
<dbReference type="Gene3D" id="1.20.5.1930">
    <property type="match status" value="1"/>
</dbReference>
<name>A0A511BLQ7_9PROT</name>
<dbReference type="GO" id="GO:0046983">
    <property type="term" value="F:protein dimerization activity"/>
    <property type="evidence" value="ECO:0007669"/>
    <property type="project" value="InterPro"/>
</dbReference>
<feature type="transmembrane region" description="Helical" evidence="4">
    <location>
        <begin position="131"/>
        <end position="152"/>
    </location>
</feature>
<dbReference type="Proteomes" id="UP000321405">
    <property type="component" value="Unassembled WGS sequence"/>
</dbReference>
<evidence type="ECO:0000259" key="6">
    <source>
        <dbReference type="Pfam" id="PF07730"/>
    </source>
</evidence>
<dbReference type="EMBL" id="BJVC01000001">
    <property type="protein sequence ID" value="GEL01261.1"/>
    <property type="molecule type" value="Genomic_DNA"/>
</dbReference>
<gene>
    <name evidence="7" type="ORF">SSA02_04240</name>
</gene>
<dbReference type="GO" id="GO:0000155">
    <property type="term" value="F:phosphorelay sensor kinase activity"/>
    <property type="evidence" value="ECO:0007669"/>
    <property type="project" value="InterPro"/>
</dbReference>
<dbReference type="InterPro" id="IPR003594">
    <property type="entry name" value="HATPase_dom"/>
</dbReference>